<evidence type="ECO:0000313" key="1">
    <source>
        <dbReference type="EMBL" id="KAI4306583.1"/>
    </source>
</evidence>
<sequence>MNLAFAAPTFFSFVFPVRLPPAFLVFIFHSLEGLNLQKCPFLLSFSLSFICLVLSATFGSWFAIFLRFQFKGRRRFQLLKIPFVIFFSFKKKNYTINHNHSNLLPS</sequence>
<gene>
    <name evidence="1" type="ORF">L6164_029846</name>
</gene>
<accession>A0ACB9LBU5</accession>
<keyword evidence="2" id="KW-1185">Reference proteome</keyword>
<comment type="caution">
    <text evidence="1">The sequence shown here is derived from an EMBL/GenBank/DDBJ whole genome shotgun (WGS) entry which is preliminary data.</text>
</comment>
<organism evidence="1 2">
    <name type="scientific">Bauhinia variegata</name>
    <name type="common">Purple orchid tree</name>
    <name type="synonym">Phanera variegata</name>
    <dbReference type="NCBI Taxonomy" id="167791"/>
    <lineage>
        <taxon>Eukaryota</taxon>
        <taxon>Viridiplantae</taxon>
        <taxon>Streptophyta</taxon>
        <taxon>Embryophyta</taxon>
        <taxon>Tracheophyta</taxon>
        <taxon>Spermatophyta</taxon>
        <taxon>Magnoliopsida</taxon>
        <taxon>eudicotyledons</taxon>
        <taxon>Gunneridae</taxon>
        <taxon>Pentapetalae</taxon>
        <taxon>rosids</taxon>
        <taxon>fabids</taxon>
        <taxon>Fabales</taxon>
        <taxon>Fabaceae</taxon>
        <taxon>Cercidoideae</taxon>
        <taxon>Cercideae</taxon>
        <taxon>Bauhiniinae</taxon>
        <taxon>Bauhinia</taxon>
    </lineage>
</organism>
<proteinExistence type="predicted"/>
<evidence type="ECO:0000313" key="2">
    <source>
        <dbReference type="Proteomes" id="UP000828941"/>
    </source>
</evidence>
<dbReference type="EMBL" id="CM039437">
    <property type="protein sequence ID" value="KAI4306583.1"/>
    <property type="molecule type" value="Genomic_DNA"/>
</dbReference>
<dbReference type="Proteomes" id="UP000828941">
    <property type="component" value="Chromosome 12"/>
</dbReference>
<reference evidence="1 2" key="1">
    <citation type="journal article" date="2022" name="DNA Res.">
        <title>Chromosomal-level genome assembly of the orchid tree Bauhinia variegata (Leguminosae; Cercidoideae) supports the allotetraploid origin hypothesis of Bauhinia.</title>
        <authorList>
            <person name="Zhong Y."/>
            <person name="Chen Y."/>
            <person name="Zheng D."/>
            <person name="Pang J."/>
            <person name="Liu Y."/>
            <person name="Luo S."/>
            <person name="Meng S."/>
            <person name="Qian L."/>
            <person name="Wei D."/>
            <person name="Dai S."/>
            <person name="Zhou R."/>
        </authorList>
    </citation>
    <scope>NUCLEOTIDE SEQUENCE [LARGE SCALE GENOMIC DNA]</scope>
    <source>
        <strain evidence="1">BV-YZ2020</strain>
    </source>
</reference>
<name>A0ACB9LBU5_BAUVA</name>
<protein>
    <submittedName>
        <fullName evidence="1">Uncharacterized protein</fullName>
    </submittedName>
</protein>